<dbReference type="Gene3D" id="2.30.40.10">
    <property type="entry name" value="Urease, subunit C, domain 1"/>
    <property type="match status" value="1"/>
</dbReference>
<dbReference type="GO" id="GO:0046872">
    <property type="term" value="F:metal ion binding"/>
    <property type="evidence" value="ECO:0007669"/>
    <property type="project" value="UniProtKB-KW"/>
</dbReference>
<dbReference type="InterPro" id="IPR032466">
    <property type="entry name" value="Metal_Hydrolase"/>
</dbReference>
<keyword evidence="1" id="KW-0479">Metal-binding</keyword>
<keyword evidence="2" id="KW-0378">Hydrolase</keyword>
<protein>
    <recommendedName>
        <fullName evidence="3">Amidohydrolase 3 domain-containing protein</fullName>
    </recommendedName>
</protein>
<dbReference type="InterPro" id="IPR052349">
    <property type="entry name" value="Metallo-hydrolase_Enzymes"/>
</dbReference>
<dbReference type="Proteomes" id="UP000248410">
    <property type="component" value="Chromosome"/>
</dbReference>
<evidence type="ECO:0000256" key="2">
    <source>
        <dbReference type="ARBA" id="ARBA00022801"/>
    </source>
</evidence>
<dbReference type="RefSeq" id="WP_110379729.1">
    <property type="nucleotide sequence ID" value="NZ_CP029288.2"/>
</dbReference>
<evidence type="ECO:0000259" key="3">
    <source>
        <dbReference type="Pfam" id="PF07969"/>
    </source>
</evidence>
<evidence type="ECO:0000313" key="4">
    <source>
        <dbReference type="EMBL" id="AWR96839.1"/>
    </source>
</evidence>
<accession>A0A2U9ILB7</accession>
<sequence length="414" mass="46929">MKSGMLIKNVRFYEDKKIHDIYVEEGIIQCINCNGKKDDYVFDGKERLLIPPFVNLHSHLGYALTLNYARKNKSGTLQEGVIITRGEIAPKITVDDIEKRLKKLEKLFFVYGVLYVRTHEIIPIIFKFLEAKKTLSLINLQVVAFPSPGMFYEDNLDKTEKAIKEGAEVVGLIPNQEPTRDLGVESVKLAFDLAEKYNRMVDGHIDENDDPNSRFVEAVVYEALKRNWGEKTTISHMTASHSYPSDYFFRLLNLMTLAKVNVVSNPVVSTHLQGRYDNYPKRRGLARIRDMIKSGINVSLGTDNIGDAIYPLGDGNMLRLVQEAFLIDHFTAEEIDGMLKLVTWNPAKAMMIDYGIKPGSKAEFVILNAKSEYDAIRNILPPYLVVSGKNVAENDISFKINDNDVTDDVENLIN</sequence>
<dbReference type="SUPFAM" id="SSF51338">
    <property type="entry name" value="Composite domain of metallo-dependent hydrolases"/>
    <property type="match status" value="1"/>
</dbReference>
<feature type="domain" description="Amidohydrolase 3" evidence="3">
    <location>
        <begin position="159"/>
        <end position="391"/>
    </location>
</feature>
<evidence type="ECO:0000313" key="5">
    <source>
        <dbReference type="Proteomes" id="UP000248410"/>
    </source>
</evidence>
<dbReference type="Pfam" id="PF07969">
    <property type="entry name" value="Amidohydro_3"/>
    <property type="match status" value="1"/>
</dbReference>
<dbReference type="CDD" id="cd01293">
    <property type="entry name" value="Bact_CD"/>
    <property type="match status" value="1"/>
</dbReference>
<dbReference type="PANTHER" id="PTHR32027:SF0">
    <property type="entry name" value="CYTOSINE DEAMINASE"/>
    <property type="match status" value="1"/>
</dbReference>
<name>A0A2U9ILB7_9CREN</name>
<proteinExistence type="predicted"/>
<dbReference type="PANTHER" id="PTHR32027">
    <property type="entry name" value="CYTOSINE DEAMINASE"/>
    <property type="match status" value="1"/>
</dbReference>
<dbReference type="OrthoDB" id="42910at2157"/>
<reference evidence="4 5" key="1">
    <citation type="submission" date="2018-05" db="EMBL/GenBank/DDBJ databases">
        <title>Complete Genome Sequences of Extremely Thermoacidophilic, Metal-Mobilizing Type-Strain Members of the Archaeal Family Sulfolobaceae: Acidianus brierleyi DSM-1651T, Acidianus sulfidivorans DSM-18786T, Metallosphaera hakonensis DSM-7519T, and Metallosphaera prunae DSM-10039T.</title>
        <authorList>
            <person name="Counts J.A."/>
            <person name="Kelly R.M."/>
        </authorList>
    </citation>
    <scope>NUCLEOTIDE SEQUENCE [LARGE SCALE GENOMIC DNA]</scope>
    <source>
        <strain evidence="4 5">JP7</strain>
    </source>
</reference>
<gene>
    <name evidence="4" type="ORF">DFR86_04215</name>
</gene>
<dbReference type="SUPFAM" id="SSF51556">
    <property type="entry name" value="Metallo-dependent hydrolases"/>
    <property type="match status" value="1"/>
</dbReference>
<dbReference type="Gene3D" id="3.20.20.140">
    <property type="entry name" value="Metal-dependent hydrolases"/>
    <property type="match status" value="1"/>
</dbReference>
<dbReference type="InterPro" id="IPR013108">
    <property type="entry name" value="Amidohydro_3"/>
</dbReference>
<dbReference type="GO" id="GO:0016814">
    <property type="term" value="F:hydrolase activity, acting on carbon-nitrogen (but not peptide) bonds, in cyclic amidines"/>
    <property type="evidence" value="ECO:0007669"/>
    <property type="project" value="TreeGrafter"/>
</dbReference>
<keyword evidence="5" id="KW-1185">Reference proteome</keyword>
<dbReference type="KEGG" id="asul:DFR86_04215"/>
<evidence type="ECO:0000256" key="1">
    <source>
        <dbReference type="ARBA" id="ARBA00022723"/>
    </source>
</evidence>
<organism evidence="4 5">
    <name type="scientific">Acidianus sulfidivorans JP7</name>
    <dbReference type="NCBI Taxonomy" id="619593"/>
    <lineage>
        <taxon>Archaea</taxon>
        <taxon>Thermoproteota</taxon>
        <taxon>Thermoprotei</taxon>
        <taxon>Sulfolobales</taxon>
        <taxon>Sulfolobaceae</taxon>
        <taxon>Acidianus</taxon>
    </lineage>
</organism>
<dbReference type="FunFam" id="3.20.20.140:FF:000019">
    <property type="entry name" value="Cytosine deaminase"/>
    <property type="match status" value="1"/>
</dbReference>
<dbReference type="AlphaFoldDB" id="A0A2U9ILB7"/>
<dbReference type="EMBL" id="CP029288">
    <property type="protein sequence ID" value="AWR96839.1"/>
    <property type="molecule type" value="Genomic_DNA"/>
</dbReference>
<dbReference type="GeneID" id="36837146"/>
<dbReference type="InterPro" id="IPR011059">
    <property type="entry name" value="Metal-dep_hydrolase_composite"/>
</dbReference>